<organism evidence="1 2">
    <name type="scientific">Nitrospira moscoviensis</name>
    <dbReference type="NCBI Taxonomy" id="42253"/>
    <lineage>
        <taxon>Bacteria</taxon>
        <taxon>Pseudomonadati</taxon>
        <taxon>Nitrospirota</taxon>
        <taxon>Nitrospiria</taxon>
        <taxon>Nitrospirales</taxon>
        <taxon>Nitrospiraceae</taxon>
        <taxon>Nitrospira</taxon>
    </lineage>
</organism>
<name>A0A0K2GJM7_NITMO</name>
<sequence>MQIWKRMVVVGLCGLGTIWAGSGVTLGQGSTVMEDPLVVLSAPNQALLQLSGNICPTFHGCANGETYFTVRGMYGDLTGNSFKITHTADDIIAPHFRVERNGAVHITHSTNIANEFWLGPPNWAQPIYNDGTQDLSYMLAVGNDNSGTVAGASIIAFGLPSYRYTGVYPSLIQAYGSVGLSVGRGAGQLTGTKVFDVADDGAMQIGKKPFASLPASPNGTMYYCPDCAFTNPCAAGGTGAFAKRLNGAWRCD</sequence>
<evidence type="ECO:0000313" key="2">
    <source>
        <dbReference type="Proteomes" id="UP000069205"/>
    </source>
</evidence>
<dbReference type="EMBL" id="CP011801">
    <property type="protein sequence ID" value="ALA61141.1"/>
    <property type="molecule type" value="Genomic_DNA"/>
</dbReference>
<evidence type="ECO:0000313" key="1">
    <source>
        <dbReference type="EMBL" id="ALA61141.1"/>
    </source>
</evidence>
<protein>
    <submittedName>
        <fullName evidence="1">Uncharacterized protein</fullName>
    </submittedName>
</protein>
<dbReference type="STRING" id="42253.NITMOv2_4772"/>
<keyword evidence="2" id="KW-1185">Reference proteome</keyword>
<reference evidence="1 2" key="1">
    <citation type="journal article" date="2015" name="Proc. Natl. Acad. Sci. U.S.A.">
        <title>Expanded metabolic versatility of ubiquitous nitrite-oxidizing bacteria from the genus Nitrospira.</title>
        <authorList>
            <person name="Koch H."/>
            <person name="Lucker S."/>
            <person name="Albertsen M."/>
            <person name="Kitzinger K."/>
            <person name="Herbold C."/>
            <person name="Spieck E."/>
            <person name="Nielsen P.H."/>
            <person name="Wagner M."/>
            <person name="Daims H."/>
        </authorList>
    </citation>
    <scope>NUCLEOTIDE SEQUENCE [LARGE SCALE GENOMIC DNA]</scope>
    <source>
        <strain evidence="1 2">NSP M-1</strain>
    </source>
</reference>
<proteinExistence type="predicted"/>
<gene>
    <name evidence="1" type="ORF">NITMOv2_4772</name>
</gene>
<dbReference type="PATRIC" id="fig|42253.5.peg.4704"/>
<dbReference type="AlphaFoldDB" id="A0A0K2GJM7"/>
<dbReference type="KEGG" id="nmv:NITMOv2_4772"/>
<dbReference type="Proteomes" id="UP000069205">
    <property type="component" value="Chromosome"/>
</dbReference>
<accession>A0A0K2GJM7</accession>